<dbReference type="PANTHER" id="PTHR30163">
    <property type="entry name" value="MEMBRANE-BOUND LYTIC MUREIN TRANSGLYCOSYLASE B"/>
    <property type="match status" value="1"/>
</dbReference>
<dbReference type="RefSeq" id="WP_004519254.1">
    <property type="nucleotide sequence ID" value="NZ_ACEO02000002.1"/>
</dbReference>
<dbReference type="Pfam" id="PF13406">
    <property type="entry name" value="SLT_2"/>
    <property type="match status" value="1"/>
</dbReference>
<dbReference type="InterPro" id="IPR023346">
    <property type="entry name" value="Lysozyme-like_dom_sf"/>
</dbReference>
<dbReference type="EMBL" id="ACEO02000002">
    <property type="protein sequence ID" value="EFC52697.1"/>
    <property type="molecule type" value="Genomic_DNA"/>
</dbReference>
<dbReference type="PROSITE" id="PS51257">
    <property type="entry name" value="PROKAR_LIPOPROTEIN"/>
    <property type="match status" value="1"/>
</dbReference>
<dbReference type="GO" id="GO:0008933">
    <property type="term" value="F:peptidoglycan lytic transglycosylase activity"/>
    <property type="evidence" value="ECO:0007669"/>
    <property type="project" value="TreeGrafter"/>
</dbReference>
<feature type="active site" evidence="1">
    <location>
        <position position="154"/>
    </location>
</feature>
<dbReference type="SUPFAM" id="SSF53955">
    <property type="entry name" value="Lysozyme-like"/>
    <property type="match status" value="1"/>
</dbReference>
<proteinExistence type="predicted"/>
<feature type="domain" description="Transglycosylase SLT" evidence="2">
    <location>
        <begin position="61"/>
        <end position="351"/>
    </location>
</feature>
<sequence>MNKIKIFGIGLTALALASCGTPQKPAVDTAKPVEPVSSAKRPVFDAAAESVASSGFNENVNVQQFIQYEVKNRRFSAEELRNFFNGVVYKGNIITIMYRPSTSRPWYEFRTGNSGAAKFNGGRQFYAANRAVIDDVARKYGVPAELIVAILGIETNYGKNTGSFRVADALSTLAFDYPRRAEFFQNELSELLQMAKEEKENIFDFKGSYAGAMGMPQFMPSSYRKWAVDYDGDGHRDIWNNVGDVATSVANYMKQHGWQTGGKMVVPVSLTITPHLQAIIDEKTALTRTVADFKALGVVPQAAIADNEKAVLYALETSPGVFEYYLGLNNFYTVWQYNHSRMYVTAVRDIANAINNNGL</sequence>
<dbReference type="GO" id="GO:0009253">
    <property type="term" value="P:peptidoglycan catabolic process"/>
    <property type="evidence" value="ECO:0007669"/>
    <property type="project" value="TreeGrafter"/>
</dbReference>
<dbReference type="Proteomes" id="UP000004621">
    <property type="component" value="Unassembled WGS sequence"/>
</dbReference>
<dbReference type="NCBIfam" id="TIGR02282">
    <property type="entry name" value="MltB"/>
    <property type="match status" value="1"/>
</dbReference>
<evidence type="ECO:0000259" key="2">
    <source>
        <dbReference type="Pfam" id="PF13406"/>
    </source>
</evidence>
<dbReference type="Gene3D" id="1.10.8.350">
    <property type="entry name" value="Bacterial muramidase"/>
    <property type="match status" value="1"/>
</dbReference>
<dbReference type="AlphaFoldDB" id="A0A9W5IRW9"/>
<comment type="caution">
    <text evidence="3">The sequence shown here is derived from an EMBL/GenBank/DDBJ whole genome shotgun (WGS) entry which is preliminary data.</text>
</comment>
<name>A0A9W5IRW9_NEISU</name>
<dbReference type="FunFam" id="1.10.8.350:FF:000001">
    <property type="entry name" value="Lytic murein transglycosylase B"/>
    <property type="match status" value="1"/>
</dbReference>
<dbReference type="InterPro" id="IPR011757">
    <property type="entry name" value="Lytic_transglycosylase_MltB"/>
</dbReference>
<dbReference type="InterPro" id="IPR031304">
    <property type="entry name" value="SLT_2"/>
</dbReference>
<dbReference type="EC" id="2.4.-.-" evidence="3"/>
<dbReference type="InterPro" id="IPR043426">
    <property type="entry name" value="MltB-like"/>
</dbReference>
<evidence type="ECO:0000313" key="3">
    <source>
        <dbReference type="EMBL" id="EFC52697.1"/>
    </source>
</evidence>
<gene>
    <name evidence="3" type="primary">mltB</name>
    <name evidence="3" type="ORF">NEISUBOT_03532</name>
</gene>
<protein>
    <submittedName>
        <fullName evidence="3">Lytic murein transglycosylase B</fullName>
        <ecNumber evidence="3">2.4.-.-</ecNumber>
    </submittedName>
</protein>
<keyword evidence="3" id="KW-0808">Transferase</keyword>
<accession>A0A9W5IRW9</accession>
<dbReference type="CDD" id="cd13399">
    <property type="entry name" value="Slt35-like"/>
    <property type="match status" value="1"/>
</dbReference>
<evidence type="ECO:0000256" key="1">
    <source>
        <dbReference type="PIRSR" id="PIRSR611757-1"/>
    </source>
</evidence>
<dbReference type="Gene3D" id="1.10.530.10">
    <property type="match status" value="1"/>
</dbReference>
<dbReference type="PANTHER" id="PTHR30163:SF9">
    <property type="entry name" value="MEMBRANE-BOUND LYTIC MUREIN TRANSGLYCOSYLASE B"/>
    <property type="match status" value="1"/>
</dbReference>
<reference evidence="3 4" key="1">
    <citation type="submission" date="2010-01" db="EMBL/GenBank/DDBJ databases">
        <authorList>
            <person name="Weinstock G."/>
            <person name="Sodergren E."/>
            <person name="Clifton S."/>
            <person name="Fulton L."/>
            <person name="Fulton B."/>
            <person name="Courtney L."/>
            <person name="Fronick C."/>
            <person name="Harrison M."/>
            <person name="Strong C."/>
            <person name="Farmer C."/>
            <person name="Delahaunty K."/>
            <person name="Markovic C."/>
            <person name="Hall O."/>
            <person name="Minx P."/>
            <person name="Tomlinson C."/>
            <person name="Mitreva M."/>
            <person name="Nelson J."/>
            <person name="Hou S."/>
            <person name="Wollam A."/>
            <person name="Pepin K.H."/>
            <person name="Johnson M."/>
            <person name="Bhonagiri V."/>
            <person name="Nash W.E."/>
            <person name="Warren W."/>
            <person name="Chinwalla A."/>
            <person name="Mardis E.R."/>
            <person name="Wilson R.K."/>
        </authorList>
    </citation>
    <scope>NUCLEOTIDE SEQUENCE [LARGE SCALE GENOMIC DNA]</scope>
    <source>
        <strain evidence="3 4">NJ9703</strain>
    </source>
</reference>
<organism evidence="3 4">
    <name type="scientific">Neisseria subflava NJ9703</name>
    <dbReference type="NCBI Taxonomy" id="546268"/>
    <lineage>
        <taxon>Bacteria</taxon>
        <taxon>Pseudomonadati</taxon>
        <taxon>Pseudomonadota</taxon>
        <taxon>Betaproteobacteria</taxon>
        <taxon>Neisseriales</taxon>
        <taxon>Neisseriaceae</taxon>
        <taxon>Neisseria</taxon>
    </lineage>
</organism>
<dbReference type="GO" id="GO:0016757">
    <property type="term" value="F:glycosyltransferase activity"/>
    <property type="evidence" value="ECO:0007669"/>
    <property type="project" value="UniProtKB-KW"/>
</dbReference>
<keyword evidence="3" id="KW-0328">Glycosyltransferase</keyword>
<evidence type="ECO:0000313" key="4">
    <source>
        <dbReference type="Proteomes" id="UP000004621"/>
    </source>
</evidence>